<dbReference type="Proteomes" id="UP001232755">
    <property type="component" value="Unassembled WGS sequence"/>
</dbReference>
<dbReference type="SUPFAM" id="SSF103473">
    <property type="entry name" value="MFS general substrate transporter"/>
    <property type="match status" value="1"/>
</dbReference>
<feature type="transmembrane region" description="Helical" evidence="5">
    <location>
        <begin position="27"/>
        <end position="54"/>
    </location>
</feature>
<keyword evidence="4 5" id="KW-0472">Membrane</keyword>
<proteinExistence type="predicted"/>
<sequence length="86" mass="8765">MTGAGAAIGAPVTGLATLRLPRRSTPVLTLAVFAAGHVIAALSSSFTGVCWLVLDELHGASRTGAYERGLGCQPDDGVVARPYRAT</sequence>
<dbReference type="PROSITE" id="PS50850">
    <property type="entry name" value="MFS"/>
    <property type="match status" value="1"/>
</dbReference>
<evidence type="ECO:0000256" key="3">
    <source>
        <dbReference type="ARBA" id="ARBA00022989"/>
    </source>
</evidence>
<keyword evidence="2 5" id="KW-0812">Transmembrane</keyword>
<feature type="domain" description="Major facilitator superfamily (MFS) profile" evidence="6">
    <location>
        <begin position="1"/>
        <end position="86"/>
    </location>
</feature>
<keyword evidence="8" id="KW-1185">Reference proteome</keyword>
<evidence type="ECO:0000313" key="8">
    <source>
        <dbReference type="Proteomes" id="UP001232755"/>
    </source>
</evidence>
<comment type="caution">
    <text evidence="7">The sequence shown here is derived from an EMBL/GenBank/DDBJ whole genome shotgun (WGS) entry which is preliminary data.</text>
</comment>
<protein>
    <submittedName>
        <fullName evidence="7">MFS family permease</fullName>
    </submittedName>
</protein>
<dbReference type="InterPro" id="IPR020846">
    <property type="entry name" value="MFS_dom"/>
</dbReference>
<name>A0ABU0QWT9_9ACTN</name>
<reference evidence="7 8" key="1">
    <citation type="submission" date="2023-07" db="EMBL/GenBank/DDBJ databases">
        <title>Comparative genomics of wheat-associated soil bacteria to identify genetic determinants of phenazine resistance.</title>
        <authorList>
            <person name="Mouncey N."/>
        </authorList>
    </citation>
    <scope>NUCLEOTIDE SEQUENCE [LARGE SCALE GENOMIC DNA]</scope>
    <source>
        <strain evidence="7 8">B3I12</strain>
    </source>
</reference>
<dbReference type="RefSeq" id="WP_307177938.1">
    <property type="nucleotide sequence ID" value="NZ_JAUSYP010000001.1"/>
</dbReference>
<accession>A0ABU0QWT9</accession>
<keyword evidence="3 5" id="KW-1133">Transmembrane helix</keyword>
<evidence type="ECO:0000256" key="2">
    <source>
        <dbReference type="ARBA" id="ARBA00022692"/>
    </source>
</evidence>
<comment type="subcellular location">
    <subcellularLocation>
        <location evidence="1">Cell membrane</location>
        <topology evidence="1">Multi-pass membrane protein</topology>
    </subcellularLocation>
</comment>
<evidence type="ECO:0000256" key="1">
    <source>
        <dbReference type="ARBA" id="ARBA00004651"/>
    </source>
</evidence>
<gene>
    <name evidence="7" type="ORF">QF034_006100</name>
</gene>
<evidence type="ECO:0000256" key="4">
    <source>
        <dbReference type="ARBA" id="ARBA00023136"/>
    </source>
</evidence>
<dbReference type="EMBL" id="JAUSYP010000001">
    <property type="protein sequence ID" value="MDQ0751869.1"/>
    <property type="molecule type" value="Genomic_DNA"/>
</dbReference>
<evidence type="ECO:0000259" key="6">
    <source>
        <dbReference type="PROSITE" id="PS50850"/>
    </source>
</evidence>
<organism evidence="7 8">
    <name type="scientific">Streptomyces africanus</name>
    <dbReference type="NCBI Taxonomy" id="231024"/>
    <lineage>
        <taxon>Bacteria</taxon>
        <taxon>Bacillati</taxon>
        <taxon>Actinomycetota</taxon>
        <taxon>Actinomycetes</taxon>
        <taxon>Kitasatosporales</taxon>
        <taxon>Streptomycetaceae</taxon>
        <taxon>Streptomyces</taxon>
    </lineage>
</organism>
<evidence type="ECO:0000313" key="7">
    <source>
        <dbReference type="EMBL" id="MDQ0751869.1"/>
    </source>
</evidence>
<evidence type="ECO:0000256" key="5">
    <source>
        <dbReference type="SAM" id="Phobius"/>
    </source>
</evidence>
<dbReference type="InterPro" id="IPR036259">
    <property type="entry name" value="MFS_trans_sf"/>
</dbReference>